<dbReference type="KEGG" id="ndk:I601_0338"/>
<dbReference type="InterPro" id="IPR036689">
    <property type="entry name" value="ESAT-6-like_sf"/>
</dbReference>
<organism evidence="1 2">
    <name type="scientific">Nocardioides dokdonensis FR1436</name>
    <dbReference type="NCBI Taxonomy" id="1300347"/>
    <lineage>
        <taxon>Bacteria</taxon>
        <taxon>Bacillati</taxon>
        <taxon>Actinomycetota</taxon>
        <taxon>Actinomycetes</taxon>
        <taxon>Propionibacteriales</taxon>
        <taxon>Nocardioidaceae</taxon>
        <taxon>Nocardioides</taxon>
    </lineage>
</organism>
<dbReference type="EMBL" id="CP015079">
    <property type="protein sequence ID" value="ANH36791.1"/>
    <property type="molecule type" value="Genomic_DNA"/>
</dbReference>
<keyword evidence="2" id="KW-1185">Reference proteome</keyword>
<dbReference type="SUPFAM" id="SSF140453">
    <property type="entry name" value="EsxAB dimer-like"/>
    <property type="match status" value="1"/>
</dbReference>
<sequence length="243" mass="25507">MSTLTLDLVDPGPVLVPNTSGTDGPLIDQLRDQCGFVIQGIDWVCRQFGFDLIGAIFDPIAGDYDAVDAMASNWAVLGQGLGVVQANMASMARALPEVWGGEAATAAQGRIAEFSEGFAVQSEGTALIAAAMQDMLVATKAVMELVAELLSLVDEIVLKVAASVLGWAKEIATGGASCRRVISLVNRAIDAIRTLEHIIPPLLQACATMGKLMKALRVTFQIASAGTSYHNGDRVDDLADAAY</sequence>
<dbReference type="AlphaFoldDB" id="A0A1A9GGY3"/>
<dbReference type="OrthoDB" id="4842689at2"/>
<proteinExistence type="predicted"/>
<evidence type="ECO:0000313" key="2">
    <source>
        <dbReference type="Proteomes" id="UP000077868"/>
    </source>
</evidence>
<dbReference type="STRING" id="1300347.I601_0338"/>
<reference evidence="1 2" key="1">
    <citation type="submission" date="2016-03" db="EMBL/GenBank/DDBJ databases">
        <title>Complete genome sequence of a soil Actinobacterium, Nocardioides dokdonensis FR1436.</title>
        <authorList>
            <person name="Kwon S.-K."/>
            <person name="Kim K."/>
            <person name="Kim J.F."/>
        </authorList>
    </citation>
    <scope>NUCLEOTIDE SEQUENCE [LARGE SCALE GENOMIC DNA]</scope>
    <source>
        <strain evidence="1 2">FR1436</strain>
    </source>
</reference>
<dbReference type="Proteomes" id="UP000077868">
    <property type="component" value="Chromosome"/>
</dbReference>
<accession>A0A1A9GGY3</accession>
<dbReference type="RefSeq" id="WP_068105577.1">
    <property type="nucleotide sequence ID" value="NZ_CP015079.1"/>
</dbReference>
<protein>
    <submittedName>
        <fullName evidence="1">Uncharacterized protein</fullName>
    </submittedName>
</protein>
<evidence type="ECO:0000313" key="1">
    <source>
        <dbReference type="EMBL" id="ANH36791.1"/>
    </source>
</evidence>
<dbReference type="PATRIC" id="fig|1300347.3.peg.339"/>
<gene>
    <name evidence="1" type="ORF">I601_0338</name>
</gene>
<name>A0A1A9GGY3_9ACTN</name>